<dbReference type="KEGG" id="sus:Acid_3253"/>
<feature type="signal peptide" evidence="2">
    <location>
        <begin position="1"/>
        <end position="20"/>
    </location>
</feature>
<feature type="chain" id="PRO_5004163124" evidence="2">
    <location>
        <begin position="21"/>
        <end position="251"/>
    </location>
</feature>
<name>Q021Y3_SOLUE</name>
<dbReference type="OrthoDB" id="129190at2"/>
<sequence precursor="true">MKWFRLIGTATLASQLVLSAATSDPATIAEGARAGSGPVKLTATTLPPVLRPLEPADSRRVMLPGPPRSAKRPAAAPKFKTEPPVAKMAKLSTRLVEDPILRQPLPRLALTTPAMPVNPPMLPELEREVAVYCQKQIGHWKESDARAMLGHPKRQRPAYDEKRSVNGVIYAFPDPTGRYQDLELDFDRDTGNLRTVFVYPLSLTWQDCRRQWTGPFTSADAKQGRMFYSYTNRRLDVLVDAAGKVVSLGWY</sequence>
<feature type="region of interest" description="Disordered" evidence="1">
    <location>
        <begin position="57"/>
        <end position="83"/>
    </location>
</feature>
<gene>
    <name evidence="3" type="ordered locus">Acid_3253</name>
</gene>
<keyword evidence="2" id="KW-0732">Signal</keyword>
<organism evidence="3">
    <name type="scientific">Solibacter usitatus (strain Ellin6076)</name>
    <dbReference type="NCBI Taxonomy" id="234267"/>
    <lineage>
        <taxon>Bacteria</taxon>
        <taxon>Pseudomonadati</taxon>
        <taxon>Acidobacteriota</taxon>
        <taxon>Terriglobia</taxon>
        <taxon>Bryobacterales</taxon>
        <taxon>Solibacteraceae</taxon>
        <taxon>Candidatus Solibacter</taxon>
    </lineage>
</organism>
<protein>
    <submittedName>
        <fullName evidence="3">Uncharacterized protein</fullName>
    </submittedName>
</protein>
<dbReference type="InParanoid" id="Q021Y3"/>
<evidence type="ECO:0000256" key="1">
    <source>
        <dbReference type="SAM" id="MobiDB-lite"/>
    </source>
</evidence>
<dbReference type="EMBL" id="CP000473">
    <property type="protein sequence ID" value="ABJ84230.1"/>
    <property type="molecule type" value="Genomic_DNA"/>
</dbReference>
<reference evidence="3" key="1">
    <citation type="submission" date="2006-10" db="EMBL/GenBank/DDBJ databases">
        <title>Complete sequence of Solibacter usitatus Ellin6076.</title>
        <authorList>
            <consortium name="US DOE Joint Genome Institute"/>
            <person name="Copeland A."/>
            <person name="Lucas S."/>
            <person name="Lapidus A."/>
            <person name="Barry K."/>
            <person name="Detter J.C."/>
            <person name="Glavina del Rio T."/>
            <person name="Hammon N."/>
            <person name="Israni S."/>
            <person name="Dalin E."/>
            <person name="Tice H."/>
            <person name="Pitluck S."/>
            <person name="Thompson L.S."/>
            <person name="Brettin T."/>
            <person name="Bruce D."/>
            <person name="Han C."/>
            <person name="Tapia R."/>
            <person name="Gilna P."/>
            <person name="Schmutz J."/>
            <person name="Larimer F."/>
            <person name="Land M."/>
            <person name="Hauser L."/>
            <person name="Kyrpides N."/>
            <person name="Mikhailova N."/>
            <person name="Janssen P.H."/>
            <person name="Kuske C.R."/>
            <person name="Richardson P."/>
        </authorList>
    </citation>
    <scope>NUCLEOTIDE SEQUENCE</scope>
    <source>
        <strain evidence="3">Ellin6076</strain>
    </source>
</reference>
<proteinExistence type="predicted"/>
<accession>Q021Y3</accession>
<dbReference type="AlphaFoldDB" id="Q021Y3"/>
<dbReference type="HOGENOM" id="CLU_1106544_0_0_0"/>
<evidence type="ECO:0000313" key="3">
    <source>
        <dbReference type="EMBL" id="ABJ84230.1"/>
    </source>
</evidence>
<evidence type="ECO:0000256" key="2">
    <source>
        <dbReference type="SAM" id="SignalP"/>
    </source>
</evidence>